<keyword evidence="4 6" id="KW-0067">ATP-binding</keyword>
<comment type="similarity">
    <text evidence="6">Belongs to the tRNA(Ile)-lysidine synthase family.</text>
</comment>
<proteinExistence type="inferred from homology"/>
<dbReference type="InterPro" id="IPR012094">
    <property type="entry name" value="tRNA_Ile_lys_synt"/>
</dbReference>
<dbReference type="PANTHER" id="PTHR43033">
    <property type="entry name" value="TRNA(ILE)-LYSIDINE SYNTHASE-RELATED"/>
    <property type="match status" value="1"/>
</dbReference>
<dbReference type="NCBIfam" id="TIGR02432">
    <property type="entry name" value="lysidine_TilS_N"/>
    <property type="match status" value="1"/>
</dbReference>
<dbReference type="Gene3D" id="3.40.50.620">
    <property type="entry name" value="HUPs"/>
    <property type="match status" value="1"/>
</dbReference>
<evidence type="ECO:0000259" key="7">
    <source>
        <dbReference type="Pfam" id="PF01171"/>
    </source>
</evidence>
<dbReference type="InterPro" id="IPR011063">
    <property type="entry name" value="TilS/TtcA_N"/>
</dbReference>
<evidence type="ECO:0000256" key="4">
    <source>
        <dbReference type="ARBA" id="ARBA00022840"/>
    </source>
</evidence>
<comment type="function">
    <text evidence="6">Ligates lysine onto the cytidine present at position 34 of the AUA codon-specific tRNA(Ile) that contains the anticodon CAU, in an ATP-dependent manner. Cytidine is converted to lysidine, thus changing the amino acid specificity of the tRNA from methionine to isoleucine.</text>
</comment>
<dbReference type="CDD" id="cd01992">
    <property type="entry name" value="TilS_N"/>
    <property type="match status" value="1"/>
</dbReference>
<evidence type="ECO:0000256" key="6">
    <source>
        <dbReference type="HAMAP-Rule" id="MF_01161"/>
    </source>
</evidence>
<evidence type="ECO:0000313" key="8">
    <source>
        <dbReference type="EMBL" id="RZO25141.1"/>
    </source>
</evidence>
<evidence type="ECO:0000256" key="3">
    <source>
        <dbReference type="ARBA" id="ARBA00022741"/>
    </source>
</evidence>
<reference evidence="8 9" key="1">
    <citation type="submission" date="2019-02" db="EMBL/GenBank/DDBJ databases">
        <title>Prokaryotic population dynamics and viral predation in marine succession experiment using metagenomics: the confinement effect.</title>
        <authorList>
            <person name="Haro-Moreno J.M."/>
            <person name="Rodriguez-Valera F."/>
            <person name="Lopez-Perez M."/>
        </authorList>
    </citation>
    <scope>NUCLEOTIDE SEQUENCE [LARGE SCALE GENOMIC DNA]</scope>
    <source>
        <strain evidence="8">MED-G161</strain>
    </source>
</reference>
<comment type="caution">
    <text evidence="8">The sequence shown here is derived from an EMBL/GenBank/DDBJ whole genome shotgun (WGS) entry which is preliminary data.</text>
</comment>
<gene>
    <name evidence="6 8" type="primary">tilS</name>
    <name evidence="8" type="ORF">EVA94_01720</name>
</gene>
<keyword evidence="1 6" id="KW-0436">Ligase</keyword>
<dbReference type="InterPro" id="IPR014729">
    <property type="entry name" value="Rossmann-like_a/b/a_fold"/>
</dbReference>
<dbReference type="GO" id="GO:0006400">
    <property type="term" value="P:tRNA modification"/>
    <property type="evidence" value="ECO:0007669"/>
    <property type="project" value="UniProtKB-UniRule"/>
</dbReference>
<keyword evidence="6" id="KW-0963">Cytoplasm</keyword>
<name>A0A520MV84_9GAMM</name>
<sequence length="312" mass="35660">MKEKVSLDSKIFVAYSGGPDSSALLHLLARINDTQELNLQAIHINHNLSKKSLMWENHCKQVCAKLKINLITESIKVVSEGGGIESASRRARYKIFENVLEDNDQMLLAHHSDDVAETIFMRMLRGTGVEGIEGPKQERRIGNGKLIRPFLSIPKTEIKSFLKDNKINFIDDDSNQDNKFDRNFLRNNIFPILEKRWKGFPNRINSMASIIGQRNSNYAKLIHHEYKDLIGNEIEIKKLKEIPTSHVVDILRYSIKKSKVAVPNTKIMKEIIKTFLDSNPGTKSEVSWSRSDKEEAAGKIKYKKGFLLISKK</sequence>
<dbReference type="PANTHER" id="PTHR43033:SF1">
    <property type="entry name" value="TRNA(ILE)-LYSIDINE SYNTHASE-RELATED"/>
    <property type="match status" value="1"/>
</dbReference>
<evidence type="ECO:0000256" key="5">
    <source>
        <dbReference type="ARBA" id="ARBA00048539"/>
    </source>
</evidence>
<dbReference type="EMBL" id="SHBG01000011">
    <property type="protein sequence ID" value="RZO25141.1"/>
    <property type="molecule type" value="Genomic_DNA"/>
</dbReference>
<evidence type="ECO:0000256" key="2">
    <source>
        <dbReference type="ARBA" id="ARBA00022694"/>
    </source>
</evidence>
<accession>A0A520MV84</accession>
<feature type="binding site" evidence="6">
    <location>
        <begin position="16"/>
        <end position="21"/>
    </location>
    <ligand>
        <name>ATP</name>
        <dbReference type="ChEBI" id="CHEBI:30616"/>
    </ligand>
</feature>
<comment type="domain">
    <text evidence="6">The N-terminal region contains the highly conserved SGGXDS motif, predicted to be a P-loop motif involved in ATP binding.</text>
</comment>
<dbReference type="HAMAP" id="MF_01161">
    <property type="entry name" value="tRNA_Ile_lys_synt"/>
    <property type="match status" value="1"/>
</dbReference>
<dbReference type="EC" id="6.3.4.19" evidence="6"/>
<evidence type="ECO:0000256" key="1">
    <source>
        <dbReference type="ARBA" id="ARBA00022598"/>
    </source>
</evidence>
<keyword evidence="3 6" id="KW-0547">Nucleotide-binding</keyword>
<organism evidence="8 9">
    <name type="scientific">SAR86 cluster bacterium</name>
    <dbReference type="NCBI Taxonomy" id="2030880"/>
    <lineage>
        <taxon>Bacteria</taxon>
        <taxon>Pseudomonadati</taxon>
        <taxon>Pseudomonadota</taxon>
        <taxon>Gammaproteobacteria</taxon>
        <taxon>SAR86 cluster</taxon>
    </lineage>
</organism>
<dbReference type="GO" id="GO:0032267">
    <property type="term" value="F:tRNA(Ile)-lysidine synthase activity"/>
    <property type="evidence" value="ECO:0007669"/>
    <property type="project" value="UniProtKB-EC"/>
</dbReference>
<comment type="catalytic activity">
    <reaction evidence="5 6">
        <text>cytidine(34) in tRNA(Ile2) + L-lysine + ATP = lysidine(34) in tRNA(Ile2) + AMP + diphosphate + H(+)</text>
        <dbReference type="Rhea" id="RHEA:43744"/>
        <dbReference type="Rhea" id="RHEA-COMP:10625"/>
        <dbReference type="Rhea" id="RHEA-COMP:10670"/>
        <dbReference type="ChEBI" id="CHEBI:15378"/>
        <dbReference type="ChEBI" id="CHEBI:30616"/>
        <dbReference type="ChEBI" id="CHEBI:32551"/>
        <dbReference type="ChEBI" id="CHEBI:33019"/>
        <dbReference type="ChEBI" id="CHEBI:82748"/>
        <dbReference type="ChEBI" id="CHEBI:83665"/>
        <dbReference type="ChEBI" id="CHEBI:456215"/>
        <dbReference type="EC" id="6.3.4.19"/>
    </reaction>
</comment>
<dbReference type="InterPro" id="IPR012795">
    <property type="entry name" value="tRNA_Ile_lys_synt_N"/>
</dbReference>
<protein>
    <recommendedName>
        <fullName evidence="6">tRNA(Ile)-lysidine synthase</fullName>
        <ecNumber evidence="6">6.3.4.19</ecNumber>
    </recommendedName>
    <alternativeName>
        <fullName evidence="6">tRNA(Ile)-2-lysyl-cytidine synthase</fullName>
    </alternativeName>
    <alternativeName>
        <fullName evidence="6">tRNA(Ile)-lysidine synthetase</fullName>
    </alternativeName>
</protein>
<dbReference type="AlphaFoldDB" id="A0A520MV84"/>
<dbReference type="Proteomes" id="UP000315498">
    <property type="component" value="Unassembled WGS sequence"/>
</dbReference>
<keyword evidence="2 6" id="KW-0819">tRNA processing</keyword>
<dbReference type="GO" id="GO:0005524">
    <property type="term" value="F:ATP binding"/>
    <property type="evidence" value="ECO:0007669"/>
    <property type="project" value="UniProtKB-UniRule"/>
</dbReference>
<dbReference type="GO" id="GO:0005737">
    <property type="term" value="C:cytoplasm"/>
    <property type="evidence" value="ECO:0007669"/>
    <property type="project" value="UniProtKB-SubCell"/>
</dbReference>
<dbReference type="Pfam" id="PF01171">
    <property type="entry name" value="ATP_bind_3"/>
    <property type="match status" value="1"/>
</dbReference>
<evidence type="ECO:0000313" key="9">
    <source>
        <dbReference type="Proteomes" id="UP000315498"/>
    </source>
</evidence>
<dbReference type="SUPFAM" id="SSF52402">
    <property type="entry name" value="Adenine nucleotide alpha hydrolases-like"/>
    <property type="match status" value="1"/>
</dbReference>
<feature type="domain" description="tRNA(Ile)-lysidine/2-thiocytidine synthase N-terminal" evidence="7">
    <location>
        <begin position="10"/>
        <end position="188"/>
    </location>
</feature>
<comment type="subcellular location">
    <subcellularLocation>
        <location evidence="6">Cytoplasm</location>
    </subcellularLocation>
</comment>